<dbReference type="EMBL" id="CACVBM020000832">
    <property type="protein sequence ID" value="CAA7023813.1"/>
    <property type="molecule type" value="Genomic_DNA"/>
</dbReference>
<dbReference type="AlphaFoldDB" id="A0A6D2I5P7"/>
<name>A0A6D2I5P7_9BRAS</name>
<feature type="compositionally biased region" description="Polar residues" evidence="1">
    <location>
        <begin position="97"/>
        <end position="109"/>
    </location>
</feature>
<gene>
    <name evidence="2" type="ORF">MERR_LOCUS11048</name>
</gene>
<sequence length="299" mass="33624">MKPCWRDTRDASQNPKTSLAHLRRLGSISTIYASGVPQTQFVTPSRPQFCQAFGPPPKSPSTGLNNPSSHPSETRAQPTVPLSTPPPGPPGTDYIDSDSSQSMQESTIHTVPSALANEEFAARPNLRTPIIEYIQLGAVPNEKWASRTLKAENSHLTCVQAKPNRTIPNVCSRRRSLHRNAQDSPRTFRKPLRRPSSCHTNQKARLLLANNYSELTYGVIRIKAIPIPTSPYDYFTKWIKAKSYQQTTELEVRKFIWKDIICRHGLPFKIVTDNGSQFIDQSKHSKCRNQPKQHDSTSN</sequence>
<reference evidence="2" key="1">
    <citation type="submission" date="2020-01" db="EMBL/GenBank/DDBJ databases">
        <authorList>
            <person name="Mishra B."/>
        </authorList>
    </citation>
    <scope>NUCLEOTIDE SEQUENCE [LARGE SCALE GENOMIC DNA]</scope>
</reference>
<proteinExistence type="predicted"/>
<dbReference type="SUPFAM" id="SSF53098">
    <property type="entry name" value="Ribonuclease H-like"/>
    <property type="match status" value="1"/>
</dbReference>
<accession>A0A6D2I5P7</accession>
<evidence type="ECO:0000313" key="2">
    <source>
        <dbReference type="EMBL" id="CAA7023813.1"/>
    </source>
</evidence>
<organism evidence="2 3">
    <name type="scientific">Microthlaspi erraticum</name>
    <dbReference type="NCBI Taxonomy" id="1685480"/>
    <lineage>
        <taxon>Eukaryota</taxon>
        <taxon>Viridiplantae</taxon>
        <taxon>Streptophyta</taxon>
        <taxon>Embryophyta</taxon>
        <taxon>Tracheophyta</taxon>
        <taxon>Spermatophyta</taxon>
        <taxon>Magnoliopsida</taxon>
        <taxon>eudicotyledons</taxon>
        <taxon>Gunneridae</taxon>
        <taxon>Pentapetalae</taxon>
        <taxon>rosids</taxon>
        <taxon>malvids</taxon>
        <taxon>Brassicales</taxon>
        <taxon>Brassicaceae</taxon>
        <taxon>Coluteocarpeae</taxon>
        <taxon>Microthlaspi</taxon>
    </lineage>
</organism>
<evidence type="ECO:0000313" key="3">
    <source>
        <dbReference type="Proteomes" id="UP000467841"/>
    </source>
</evidence>
<evidence type="ECO:0008006" key="4">
    <source>
        <dbReference type="Google" id="ProtNLM"/>
    </source>
</evidence>
<dbReference type="InterPro" id="IPR012337">
    <property type="entry name" value="RNaseH-like_sf"/>
</dbReference>
<dbReference type="InterPro" id="IPR036397">
    <property type="entry name" value="RNaseH_sf"/>
</dbReference>
<dbReference type="GO" id="GO:0003676">
    <property type="term" value="F:nucleic acid binding"/>
    <property type="evidence" value="ECO:0007669"/>
    <property type="project" value="InterPro"/>
</dbReference>
<protein>
    <recommendedName>
        <fullName evidence="4">Integrase catalytic domain-containing protein</fullName>
    </recommendedName>
</protein>
<feature type="region of interest" description="Disordered" evidence="1">
    <location>
        <begin position="44"/>
        <end position="109"/>
    </location>
</feature>
<dbReference type="Proteomes" id="UP000467841">
    <property type="component" value="Unassembled WGS sequence"/>
</dbReference>
<dbReference type="Gene3D" id="3.30.420.10">
    <property type="entry name" value="Ribonuclease H-like superfamily/Ribonuclease H"/>
    <property type="match status" value="1"/>
</dbReference>
<feature type="compositionally biased region" description="Polar residues" evidence="1">
    <location>
        <begin position="60"/>
        <end position="77"/>
    </location>
</feature>
<dbReference type="OrthoDB" id="425619at2759"/>
<comment type="caution">
    <text evidence="2">The sequence shown here is derived from an EMBL/GenBank/DDBJ whole genome shotgun (WGS) entry which is preliminary data.</text>
</comment>
<evidence type="ECO:0000256" key="1">
    <source>
        <dbReference type="SAM" id="MobiDB-lite"/>
    </source>
</evidence>
<keyword evidence="3" id="KW-1185">Reference proteome</keyword>